<name>A0A235F7N5_9BACL</name>
<evidence type="ECO:0000313" key="3">
    <source>
        <dbReference type="Proteomes" id="UP000215059"/>
    </source>
</evidence>
<dbReference type="EMBL" id="NOII01000011">
    <property type="protein sequence ID" value="OYD56705.1"/>
    <property type="molecule type" value="Genomic_DNA"/>
</dbReference>
<dbReference type="RefSeq" id="WP_094253720.1">
    <property type="nucleotide sequence ID" value="NZ_JBHLXL010000002.1"/>
</dbReference>
<dbReference type="Proteomes" id="UP000215059">
    <property type="component" value="Unassembled WGS sequence"/>
</dbReference>
<organism evidence="2 3">
    <name type="scientific">Fictibacillus aquaticus</name>
    <dbReference type="NCBI Taxonomy" id="2021314"/>
    <lineage>
        <taxon>Bacteria</taxon>
        <taxon>Bacillati</taxon>
        <taxon>Bacillota</taxon>
        <taxon>Bacilli</taxon>
        <taxon>Bacillales</taxon>
        <taxon>Fictibacillaceae</taxon>
        <taxon>Fictibacillus</taxon>
    </lineage>
</organism>
<evidence type="ECO:0000313" key="2">
    <source>
        <dbReference type="EMBL" id="OYD56705.1"/>
    </source>
</evidence>
<feature type="transmembrane region" description="Helical" evidence="1">
    <location>
        <begin position="12"/>
        <end position="33"/>
    </location>
</feature>
<gene>
    <name evidence="2" type="ORF">CGZ90_16995</name>
</gene>
<evidence type="ECO:0000256" key="1">
    <source>
        <dbReference type="SAM" id="Phobius"/>
    </source>
</evidence>
<keyword evidence="1" id="KW-0472">Membrane</keyword>
<feature type="transmembrane region" description="Helical" evidence="1">
    <location>
        <begin position="40"/>
        <end position="61"/>
    </location>
</feature>
<evidence type="ECO:0008006" key="4">
    <source>
        <dbReference type="Google" id="ProtNLM"/>
    </source>
</evidence>
<feature type="transmembrane region" description="Helical" evidence="1">
    <location>
        <begin position="67"/>
        <end position="85"/>
    </location>
</feature>
<feature type="transmembrane region" description="Helical" evidence="1">
    <location>
        <begin position="130"/>
        <end position="150"/>
    </location>
</feature>
<comment type="caution">
    <text evidence="2">The sequence shown here is derived from an EMBL/GenBank/DDBJ whole genome shotgun (WGS) entry which is preliminary data.</text>
</comment>
<proteinExistence type="predicted"/>
<feature type="transmembrane region" description="Helical" evidence="1">
    <location>
        <begin position="188"/>
        <end position="206"/>
    </location>
</feature>
<sequence>MDFVLEHKWVFLIAAEVFFWIFMLTFLVLRYWFKLHKMSVLFMGLFIVNDLWIATMGFFDYLKTGEFASYQVIILILIVYAFTYGKSDFKKLDYAIQKRVAKMKGEPMPDLHRPVALYGKDLARKERKQFTVHFLVFCLVHIVLLFVAGLSDQFTQNQSIQQMLTEWFNSKDGLYPFDNQTMNNLSRIWTIILVVDGVISLSYTVFPKQEKKHVSLDR</sequence>
<accession>A0A235F7N5</accession>
<reference evidence="2 3" key="1">
    <citation type="submission" date="2017-07" db="EMBL/GenBank/DDBJ databases">
        <title>Fictibacillus sp. nov. GDSW-R2A3 Genome sequencing and assembly.</title>
        <authorList>
            <person name="Mayilraj S."/>
        </authorList>
    </citation>
    <scope>NUCLEOTIDE SEQUENCE [LARGE SCALE GENOMIC DNA]</scope>
    <source>
        <strain evidence="2 3">GDSW-R2A3</strain>
    </source>
</reference>
<protein>
    <recommendedName>
        <fullName evidence="4">Integral membrane protein</fullName>
    </recommendedName>
</protein>
<dbReference type="OrthoDB" id="1683959at2"/>
<keyword evidence="1" id="KW-1133">Transmembrane helix</keyword>
<keyword evidence="3" id="KW-1185">Reference proteome</keyword>
<dbReference type="AlphaFoldDB" id="A0A235F7N5"/>
<keyword evidence="1" id="KW-0812">Transmembrane</keyword>